<dbReference type="InterPro" id="IPR002930">
    <property type="entry name" value="GCV_H"/>
</dbReference>
<feature type="modified residue" description="N6-lipoyllysine" evidence="3">
    <location>
        <position position="64"/>
    </location>
</feature>
<sequence length="127" mass="14226">MKTLEGAFYTKDHEWIKADDGNKAYVGITDFAQDSLGDIVFVDLPEVDSEFEKGEVFGAVESVKAASDLYMPVSGRVIKVNEGLVDNPEYVNQDPYENWIICIEMSDNSQLSELLDSKNYKNLCDGE</sequence>
<dbReference type="InterPro" id="IPR003016">
    <property type="entry name" value="2-oxoA_DH_lipoyl-BS"/>
</dbReference>
<protein>
    <recommendedName>
        <fullName evidence="3">Glycine cleavage system H protein</fullName>
    </recommendedName>
</protein>
<feature type="domain" description="Lipoyl-binding" evidence="4">
    <location>
        <begin position="23"/>
        <end position="104"/>
    </location>
</feature>
<comment type="function">
    <text evidence="3">The glycine cleavage system catalyzes the degradation of glycine. The H protein shuttles the methylamine group of glycine from the P protein to the T protein.</text>
</comment>
<dbReference type="InterPro" id="IPR017453">
    <property type="entry name" value="GCV_H_sub"/>
</dbReference>
<dbReference type="NCBIfam" id="TIGR00527">
    <property type="entry name" value="gcvH"/>
    <property type="match status" value="1"/>
</dbReference>
<dbReference type="InterPro" id="IPR033753">
    <property type="entry name" value="GCV_H/Fam206"/>
</dbReference>
<dbReference type="Proteomes" id="UP001565220">
    <property type="component" value="Unassembled WGS sequence"/>
</dbReference>
<evidence type="ECO:0000256" key="1">
    <source>
        <dbReference type="ARBA" id="ARBA00009249"/>
    </source>
</evidence>
<reference evidence="5 6" key="1">
    <citation type="submission" date="2024-08" db="EMBL/GenBank/DDBJ databases">
        <title>Clostridium lapicellarii sp. nov., and Clostridium renhuaiense sp. nov., two species isolated from the mud in a fermentation cellar used for producing sauce-flavour Chinese liquors.</title>
        <authorList>
            <person name="Yang F."/>
            <person name="Wang H."/>
            <person name="Chen L.Q."/>
            <person name="Zhou N."/>
            <person name="Lu J.J."/>
            <person name="Pu X.X."/>
            <person name="Wan B."/>
            <person name="Wang L."/>
            <person name="Liu S.J."/>
        </authorList>
    </citation>
    <scope>NUCLEOTIDE SEQUENCE [LARGE SCALE GENOMIC DNA]</scope>
    <source>
        <strain evidence="5 6">MT-113</strain>
    </source>
</reference>
<dbReference type="Gene3D" id="2.40.50.100">
    <property type="match status" value="1"/>
</dbReference>
<dbReference type="RefSeq" id="WP_294181648.1">
    <property type="nucleotide sequence ID" value="NZ_JBGFFE010000025.1"/>
</dbReference>
<proteinExistence type="inferred from homology"/>
<dbReference type="CDD" id="cd06848">
    <property type="entry name" value="GCS_H"/>
    <property type="match status" value="1"/>
</dbReference>
<dbReference type="PANTHER" id="PTHR11715:SF3">
    <property type="entry name" value="GLYCINE CLEAVAGE SYSTEM H PROTEIN-RELATED"/>
    <property type="match status" value="1"/>
</dbReference>
<evidence type="ECO:0000313" key="6">
    <source>
        <dbReference type="Proteomes" id="UP001565220"/>
    </source>
</evidence>
<dbReference type="Pfam" id="PF01597">
    <property type="entry name" value="GCV_H"/>
    <property type="match status" value="1"/>
</dbReference>
<dbReference type="EMBL" id="JBGFFE010000025">
    <property type="protein sequence ID" value="MEY8764640.1"/>
    <property type="molecule type" value="Genomic_DNA"/>
</dbReference>
<dbReference type="HAMAP" id="MF_00272">
    <property type="entry name" value="GcvH"/>
    <property type="match status" value="1"/>
</dbReference>
<dbReference type="NCBIfam" id="NF002270">
    <property type="entry name" value="PRK01202.1"/>
    <property type="match status" value="1"/>
</dbReference>
<evidence type="ECO:0000259" key="4">
    <source>
        <dbReference type="PROSITE" id="PS50968"/>
    </source>
</evidence>
<comment type="caution">
    <text evidence="5">The sequence shown here is derived from an EMBL/GenBank/DDBJ whole genome shotgun (WGS) entry which is preliminary data.</text>
</comment>
<dbReference type="SUPFAM" id="SSF51230">
    <property type="entry name" value="Single hybrid motif"/>
    <property type="match status" value="1"/>
</dbReference>
<keyword evidence="6" id="KW-1185">Reference proteome</keyword>
<name>A0ABV4E0F6_9CLOT</name>
<dbReference type="InterPro" id="IPR000089">
    <property type="entry name" value="Biotin_lipoyl"/>
</dbReference>
<dbReference type="PANTHER" id="PTHR11715">
    <property type="entry name" value="GLYCINE CLEAVAGE SYSTEM H PROTEIN"/>
    <property type="match status" value="1"/>
</dbReference>
<evidence type="ECO:0000313" key="5">
    <source>
        <dbReference type="EMBL" id="MEY8764640.1"/>
    </source>
</evidence>
<dbReference type="InterPro" id="IPR011053">
    <property type="entry name" value="Single_hybrid_motif"/>
</dbReference>
<evidence type="ECO:0000256" key="3">
    <source>
        <dbReference type="HAMAP-Rule" id="MF_00272"/>
    </source>
</evidence>
<comment type="subunit">
    <text evidence="3">The glycine cleavage system is composed of four proteins: P, T, L and H.</text>
</comment>
<gene>
    <name evidence="3 5" type="primary">gcvH</name>
    <name evidence="5" type="ORF">AB8S09_13530</name>
</gene>
<evidence type="ECO:0000256" key="2">
    <source>
        <dbReference type="ARBA" id="ARBA00022823"/>
    </source>
</evidence>
<dbReference type="PROSITE" id="PS00189">
    <property type="entry name" value="LIPOYL"/>
    <property type="match status" value="1"/>
</dbReference>
<keyword evidence="2 3" id="KW-0450">Lipoyl</keyword>
<comment type="similarity">
    <text evidence="1 3">Belongs to the GcvH family.</text>
</comment>
<organism evidence="5 6">
    <name type="scientific">Clostridium lapidicellarium</name>
    <dbReference type="NCBI Taxonomy" id="3240931"/>
    <lineage>
        <taxon>Bacteria</taxon>
        <taxon>Bacillati</taxon>
        <taxon>Bacillota</taxon>
        <taxon>Clostridia</taxon>
        <taxon>Eubacteriales</taxon>
        <taxon>Clostridiaceae</taxon>
        <taxon>Clostridium</taxon>
    </lineage>
</organism>
<accession>A0ABV4E0F6</accession>
<dbReference type="PROSITE" id="PS50968">
    <property type="entry name" value="BIOTINYL_LIPOYL"/>
    <property type="match status" value="1"/>
</dbReference>
<comment type="cofactor">
    <cofactor evidence="3">
        <name>(R)-lipoate</name>
        <dbReference type="ChEBI" id="CHEBI:83088"/>
    </cofactor>
    <text evidence="3">Binds 1 lipoyl cofactor covalently.</text>
</comment>